<comment type="similarity">
    <text evidence="3">Belongs to the methyl-accepting chemotaxis (MCP) protein family.</text>
</comment>
<evidence type="ECO:0000256" key="4">
    <source>
        <dbReference type="PROSITE-ProRule" id="PRU00284"/>
    </source>
</evidence>
<feature type="transmembrane region" description="Helical" evidence="6">
    <location>
        <begin position="45"/>
        <end position="64"/>
    </location>
</feature>
<name>A0A150WVZ8_BDEBC</name>
<feature type="domain" description="Methyl-accepting transducer" evidence="7">
    <location>
        <begin position="260"/>
        <end position="489"/>
    </location>
</feature>
<dbReference type="CDD" id="cd11386">
    <property type="entry name" value="MCP_signal"/>
    <property type="match status" value="1"/>
</dbReference>
<reference evidence="8 9" key="1">
    <citation type="submission" date="2016-03" db="EMBL/GenBank/DDBJ databases">
        <authorList>
            <person name="Ploux O."/>
        </authorList>
    </citation>
    <scope>NUCLEOTIDE SEQUENCE [LARGE SCALE GENOMIC DNA]</scope>
    <source>
        <strain evidence="8 9">BER2</strain>
    </source>
</reference>
<dbReference type="GO" id="GO:0004888">
    <property type="term" value="F:transmembrane signaling receptor activity"/>
    <property type="evidence" value="ECO:0007669"/>
    <property type="project" value="InterPro"/>
</dbReference>
<dbReference type="PANTHER" id="PTHR43531:SF14">
    <property type="entry name" value="METHYL-ACCEPTING CHEMOTAXIS PROTEIN I-RELATED"/>
    <property type="match status" value="1"/>
</dbReference>
<dbReference type="GO" id="GO:0007165">
    <property type="term" value="P:signal transduction"/>
    <property type="evidence" value="ECO:0007669"/>
    <property type="project" value="UniProtKB-KW"/>
</dbReference>
<gene>
    <name evidence="8" type="ORF">AZI85_01465</name>
</gene>
<evidence type="ECO:0000256" key="1">
    <source>
        <dbReference type="ARBA" id="ARBA00004370"/>
    </source>
</evidence>
<dbReference type="Proteomes" id="UP000075391">
    <property type="component" value="Unassembled WGS sequence"/>
</dbReference>
<dbReference type="InterPro" id="IPR024478">
    <property type="entry name" value="HlyB_4HB_MCP"/>
</dbReference>
<evidence type="ECO:0000256" key="5">
    <source>
        <dbReference type="SAM" id="MobiDB-lite"/>
    </source>
</evidence>
<dbReference type="SUPFAM" id="SSF58104">
    <property type="entry name" value="Methyl-accepting chemotaxis protein (MCP) signaling domain"/>
    <property type="match status" value="1"/>
</dbReference>
<dbReference type="InterPro" id="IPR051310">
    <property type="entry name" value="MCP_chemotaxis"/>
</dbReference>
<keyword evidence="2" id="KW-0488">Methylation</keyword>
<dbReference type="OrthoDB" id="5293144at2"/>
<dbReference type="GO" id="GO:0005886">
    <property type="term" value="C:plasma membrane"/>
    <property type="evidence" value="ECO:0007669"/>
    <property type="project" value="TreeGrafter"/>
</dbReference>
<evidence type="ECO:0000256" key="2">
    <source>
        <dbReference type="ARBA" id="ARBA00022481"/>
    </source>
</evidence>
<dbReference type="SMART" id="SM00283">
    <property type="entry name" value="MA"/>
    <property type="match status" value="1"/>
</dbReference>
<evidence type="ECO:0000313" key="8">
    <source>
        <dbReference type="EMBL" id="KYG70631.1"/>
    </source>
</evidence>
<evidence type="ECO:0000259" key="7">
    <source>
        <dbReference type="PROSITE" id="PS50111"/>
    </source>
</evidence>
<dbReference type="PANTHER" id="PTHR43531">
    <property type="entry name" value="PROTEIN ICFG"/>
    <property type="match status" value="1"/>
</dbReference>
<proteinExistence type="inferred from homology"/>
<organism evidence="8 9">
    <name type="scientific">Bdellovibrio bacteriovorus</name>
    <dbReference type="NCBI Taxonomy" id="959"/>
    <lineage>
        <taxon>Bacteria</taxon>
        <taxon>Pseudomonadati</taxon>
        <taxon>Bdellovibrionota</taxon>
        <taxon>Bdellovibrionia</taxon>
        <taxon>Bdellovibrionales</taxon>
        <taxon>Pseudobdellovibrionaceae</taxon>
        <taxon>Bdellovibrio</taxon>
    </lineage>
</organism>
<dbReference type="PRINTS" id="PR00260">
    <property type="entry name" value="CHEMTRNSDUCR"/>
</dbReference>
<dbReference type="Pfam" id="PF00015">
    <property type="entry name" value="MCPsignal"/>
    <property type="match status" value="1"/>
</dbReference>
<keyword evidence="6" id="KW-0472">Membrane</keyword>
<dbReference type="PROSITE" id="PS50111">
    <property type="entry name" value="CHEMOTAXIS_TRANSDUC_2"/>
    <property type="match status" value="1"/>
</dbReference>
<evidence type="ECO:0000256" key="3">
    <source>
        <dbReference type="ARBA" id="ARBA00029447"/>
    </source>
</evidence>
<sequence>MKLIFFVCSILKFFPKNCPLPPQHQQWQQLHGDGEMKNRSLSFKIYFVMGILIAGSIVIAAIGLSRMGKINDALHSIVEEKSARVSIVKDIRSIFYLQLMNEKNYILESDPEKMKKIDALMETRHDEILKRVDALYSVSTEVGKEEATKFKAAYQEWWKNTQEVKAFVASGDKGKALYQSQSVGHEIRQTSEAIINGNVQRNEERMSNDALQAEKDYEAAKTLMITASIVTILLGLSIGGLILRSLSKSINQIIENLSASSNHVSAASQQIASASVELSEATTEQASSLEETVATIEELSSMVKVNAENAGQASKLSGQASEIVARGEKEMTSLISSMGEISQDSKKISDIINVIDDIAFQTNLLALNAAVEAARAGEQGKGFAVVAEAVRTLAQRSSIAAKDIAELIKSSVGRIEYGSEQVEKSSAVLTEILGAVTKVAQLNEEISAASTEQSNGIAQISKAMNQLDQVTQVNAASSEEAAASAEELSAQADSLKNVISTLVQVVKGKSEDPEIVPASKSPARASVKMTSTRPSISHSEDLLPLNSAG</sequence>
<dbReference type="Gene3D" id="1.10.287.950">
    <property type="entry name" value="Methyl-accepting chemotaxis protein"/>
    <property type="match status" value="1"/>
</dbReference>
<dbReference type="GO" id="GO:0006935">
    <property type="term" value="P:chemotaxis"/>
    <property type="evidence" value="ECO:0007669"/>
    <property type="project" value="InterPro"/>
</dbReference>
<dbReference type="AlphaFoldDB" id="A0A150WVZ8"/>
<dbReference type="InterPro" id="IPR004089">
    <property type="entry name" value="MCPsignal_dom"/>
</dbReference>
<feature type="region of interest" description="Disordered" evidence="5">
    <location>
        <begin position="510"/>
        <end position="549"/>
    </location>
</feature>
<dbReference type="InterPro" id="IPR004090">
    <property type="entry name" value="Chemotax_Me-accpt_rcpt"/>
</dbReference>
<dbReference type="EMBL" id="LUKF01000001">
    <property type="protein sequence ID" value="KYG70631.1"/>
    <property type="molecule type" value="Genomic_DNA"/>
</dbReference>
<keyword evidence="4" id="KW-0807">Transducer</keyword>
<dbReference type="FunFam" id="1.10.287.950:FF:000001">
    <property type="entry name" value="Methyl-accepting chemotaxis sensory transducer"/>
    <property type="match status" value="1"/>
</dbReference>
<keyword evidence="6" id="KW-0812">Transmembrane</keyword>
<dbReference type="Pfam" id="PF12729">
    <property type="entry name" value="4HB_MCP_1"/>
    <property type="match status" value="1"/>
</dbReference>
<accession>A0A150WVZ8</accession>
<feature type="compositionally biased region" description="Polar residues" evidence="5">
    <location>
        <begin position="528"/>
        <end position="537"/>
    </location>
</feature>
<evidence type="ECO:0000313" key="9">
    <source>
        <dbReference type="Proteomes" id="UP000075391"/>
    </source>
</evidence>
<keyword evidence="6" id="KW-1133">Transmembrane helix</keyword>
<comment type="subcellular location">
    <subcellularLocation>
        <location evidence="1">Membrane</location>
    </subcellularLocation>
</comment>
<comment type="caution">
    <text evidence="8">The sequence shown here is derived from an EMBL/GenBank/DDBJ whole genome shotgun (WGS) entry which is preliminary data.</text>
</comment>
<evidence type="ECO:0000256" key="6">
    <source>
        <dbReference type="SAM" id="Phobius"/>
    </source>
</evidence>
<protein>
    <recommendedName>
        <fullName evidence="7">Methyl-accepting transducer domain-containing protein</fullName>
    </recommendedName>
</protein>